<comment type="caution">
    <text evidence="1">The sequence shown here is derived from an EMBL/GenBank/DDBJ whole genome shotgun (WGS) entry which is preliminary data.</text>
</comment>
<dbReference type="SUPFAM" id="SSF51197">
    <property type="entry name" value="Clavaminate synthase-like"/>
    <property type="match status" value="1"/>
</dbReference>
<protein>
    <recommendedName>
        <fullName evidence="3">Phytanoyl-CoA dioxygenase</fullName>
    </recommendedName>
</protein>
<sequence>MTTTSLGQRIDKRIIKKADHDGWLYLALRLVEARRILSAPVSYFNNRRKARSIVDASRWSDFIPKEDGFRPFLIDTFAELPDVISACEDIYAQYEADLNSGKKYNKPFFYNIMDEESLKSHPILLDFALSEAITEAATGYLGHIPRLNSIGVFLSPVNDTISGSQKFHSDGDCLKQVKLFVNIWEVAPGGGGFTFIPKSKTNEFLRKSGLNYNLSDEDVAKFIPDSEQIVANGPPGSGLLCDTSGCLHMGSRARKMPRLILKIQFVSRPDALLPRPIGRTAHGGHVMVTKKLLENFDIKNPNAGLYVD</sequence>
<evidence type="ECO:0008006" key="3">
    <source>
        <dbReference type="Google" id="ProtNLM"/>
    </source>
</evidence>
<reference evidence="2" key="1">
    <citation type="submission" date="2016-07" db="EMBL/GenBank/DDBJ databases">
        <authorList>
            <person name="Florea S."/>
            <person name="Webb J.S."/>
            <person name="Jaromczyk J."/>
            <person name="Schardl C.L."/>
        </authorList>
    </citation>
    <scope>NUCLEOTIDE SEQUENCE [LARGE SCALE GENOMIC DNA]</scope>
    <source>
        <strain evidence="2">MV-1</strain>
    </source>
</reference>
<dbReference type="Gene3D" id="2.60.120.620">
    <property type="entry name" value="q2cbj1_9rhob like domain"/>
    <property type="match status" value="1"/>
</dbReference>
<name>A0A1E5Q3V0_9PROT</name>
<dbReference type="RefSeq" id="WP_069959529.1">
    <property type="nucleotide sequence ID" value="NZ_MCGG01000083.1"/>
</dbReference>
<gene>
    <name evidence="1" type="ORF">BEN30_17220</name>
</gene>
<proteinExistence type="predicted"/>
<dbReference type="OrthoDB" id="324927at2"/>
<evidence type="ECO:0000313" key="2">
    <source>
        <dbReference type="Proteomes" id="UP000095347"/>
    </source>
</evidence>
<evidence type="ECO:0000313" key="1">
    <source>
        <dbReference type="EMBL" id="OEJ63842.1"/>
    </source>
</evidence>
<organism evidence="1 2">
    <name type="scientific">Magnetovibrio blakemorei</name>
    <dbReference type="NCBI Taxonomy" id="28181"/>
    <lineage>
        <taxon>Bacteria</taxon>
        <taxon>Pseudomonadati</taxon>
        <taxon>Pseudomonadota</taxon>
        <taxon>Alphaproteobacteria</taxon>
        <taxon>Rhodospirillales</taxon>
        <taxon>Magnetovibrionaceae</taxon>
        <taxon>Magnetovibrio</taxon>
    </lineage>
</organism>
<keyword evidence="2" id="KW-1185">Reference proteome</keyword>
<dbReference type="AlphaFoldDB" id="A0A1E5Q3V0"/>
<accession>A0A1E5Q3V0</accession>
<dbReference type="Proteomes" id="UP000095347">
    <property type="component" value="Unassembled WGS sequence"/>
</dbReference>
<dbReference type="EMBL" id="MCGG01000083">
    <property type="protein sequence ID" value="OEJ63842.1"/>
    <property type="molecule type" value="Genomic_DNA"/>
</dbReference>